<organism evidence="1 2">
    <name type="scientific">Lasiosphaeris hirsuta</name>
    <dbReference type="NCBI Taxonomy" id="260670"/>
    <lineage>
        <taxon>Eukaryota</taxon>
        <taxon>Fungi</taxon>
        <taxon>Dikarya</taxon>
        <taxon>Ascomycota</taxon>
        <taxon>Pezizomycotina</taxon>
        <taxon>Sordariomycetes</taxon>
        <taxon>Sordariomycetidae</taxon>
        <taxon>Sordariales</taxon>
        <taxon>Lasiosphaeriaceae</taxon>
        <taxon>Lasiosphaeris</taxon>
    </lineage>
</organism>
<reference evidence="1" key="1">
    <citation type="submission" date="2023-06" db="EMBL/GenBank/DDBJ databases">
        <title>Genome-scale phylogeny and comparative genomics of the fungal order Sordariales.</title>
        <authorList>
            <consortium name="Lawrence Berkeley National Laboratory"/>
            <person name="Hensen N."/>
            <person name="Bonometti L."/>
            <person name="Westerberg I."/>
            <person name="Brannstrom I.O."/>
            <person name="Guillou S."/>
            <person name="Cros-Aarteil S."/>
            <person name="Calhoun S."/>
            <person name="Haridas S."/>
            <person name="Kuo A."/>
            <person name="Mondo S."/>
            <person name="Pangilinan J."/>
            <person name="Riley R."/>
            <person name="Labutti K."/>
            <person name="Andreopoulos B."/>
            <person name="Lipzen A."/>
            <person name="Chen C."/>
            <person name="Yanf M."/>
            <person name="Daum C."/>
            <person name="Ng V."/>
            <person name="Clum A."/>
            <person name="Steindorff A."/>
            <person name="Ohm R."/>
            <person name="Martin F."/>
            <person name="Silar P."/>
            <person name="Natvig D."/>
            <person name="Lalanne C."/>
            <person name="Gautier V."/>
            <person name="Ament-Velasquez S.L."/>
            <person name="Kruys A."/>
            <person name="Hutchinson M.I."/>
            <person name="Powell A.J."/>
            <person name="Barry K."/>
            <person name="Miller A.N."/>
            <person name="Grigoriev I.V."/>
            <person name="Debuchy R."/>
            <person name="Gladieux P."/>
            <person name="Thoren M.H."/>
            <person name="Johannesson H."/>
        </authorList>
    </citation>
    <scope>NUCLEOTIDE SEQUENCE</scope>
    <source>
        <strain evidence="1">SMH4607-1</strain>
    </source>
</reference>
<evidence type="ECO:0000313" key="1">
    <source>
        <dbReference type="EMBL" id="KAK0724047.1"/>
    </source>
</evidence>
<protein>
    <submittedName>
        <fullName evidence="1">Uncharacterized protein</fullName>
    </submittedName>
</protein>
<dbReference type="Proteomes" id="UP001172102">
    <property type="component" value="Unassembled WGS sequence"/>
</dbReference>
<name>A0AA40AXZ2_9PEZI</name>
<evidence type="ECO:0000313" key="2">
    <source>
        <dbReference type="Proteomes" id="UP001172102"/>
    </source>
</evidence>
<dbReference type="AlphaFoldDB" id="A0AA40AXZ2"/>
<comment type="caution">
    <text evidence="1">The sequence shown here is derived from an EMBL/GenBank/DDBJ whole genome shotgun (WGS) entry which is preliminary data.</text>
</comment>
<proteinExistence type="predicted"/>
<keyword evidence="2" id="KW-1185">Reference proteome</keyword>
<sequence length="180" mass="19955">MTPPSPSGAGLLDPNTGCLSATLDDIAGVQMTLLAIWLYWDEGQHLPPPPPKDIGTEQPNTTYVDRHAVRVVTFNAAGKVAIIYAARDNYYKPRAAGCVAMTREFRGDLWQVSFCYCADLVNDNGRPSLTEGEIGDELSHEWIDVEEAMRTMARVEPTSELGRYIKERHLYLPEVATRAS</sequence>
<accession>A0AA40AXZ2</accession>
<dbReference type="EMBL" id="JAUKUA010000002">
    <property type="protein sequence ID" value="KAK0724047.1"/>
    <property type="molecule type" value="Genomic_DNA"/>
</dbReference>
<gene>
    <name evidence="1" type="ORF">B0H67DRAFT_679772</name>
</gene>